<evidence type="ECO:0000313" key="3">
    <source>
        <dbReference type="Proteomes" id="UP000586093"/>
    </source>
</evidence>
<dbReference type="AlphaFoldDB" id="A0A839HM43"/>
<sequence length="120" mass="12686">MLQSIKKFLKDEEGQSMVEYGITLGGIAAVSYLAVVVLGDKTGDLYAWMANHLPGGEAGETGQVRLDRDGLVGTEQNANGEEVFASRDAVSGADAENYTLNSTLGTSSYYSAEEGGWNAQ</sequence>
<accession>A0A839HM43</accession>
<keyword evidence="1" id="KW-1133">Transmembrane helix</keyword>
<gene>
    <name evidence="2" type="ORF">H4F90_00345</name>
</gene>
<dbReference type="RefSeq" id="WP_182660387.1">
    <property type="nucleotide sequence ID" value="NZ_JACIVI010000001.1"/>
</dbReference>
<dbReference type="EMBL" id="JACIVI010000001">
    <property type="protein sequence ID" value="MBB1160430.1"/>
    <property type="molecule type" value="Genomic_DNA"/>
</dbReference>
<name>A0A839HM43_9BURK</name>
<comment type="caution">
    <text evidence="2">The sequence shown here is derived from an EMBL/GenBank/DDBJ whole genome shotgun (WGS) entry which is preliminary data.</text>
</comment>
<evidence type="ECO:0008006" key="4">
    <source>
        <dbReference type="Google" id="ProtNLM"/>
    </source>
</evidence>
<feature type="transmembrane region" description="Helical" evidence="1">
    <location>
        <begin position="20"/>
        <end position="39"/>
    </location>
</feature>
<evidence type="ECO:0000313" key="2">
    <source>
        <dbReference type="EMBL" id="MBB1160430.1"/>
    </source>
</evidence>
<keyword evidence="1" id="KW-0812">Transmembrane</keyword>
<protein>
    <recommendedName>
        <fullName evidence="4">Flp family type IVb pilin</fullName>
    </recommendedName>
</protein>
<keyword evidence="3" id="KW-1185">Reference proteome</keyword>
<keyword evidence="1" id="KW-0472">Membrane</keyword>
<evidence type="ECO:0000256" key="1">
    <source>
        <dbReference type="SAM" id="Phobius"/>
    </source>
</evidence>
<reference evidence="2 3" key="1">
    <citation type="submission" date="2020-08" db="EMBL/GenBank/DDBJ databases">
        <title>Aquariorum lacteus gen. nov., sp. nov., a new member of the family Comamonadaceae, isolated from freshwater aquarium.</title>
        <authorList>
            <person name="Chun S.-J."/>
        </authorList>
    </citation>
    <scope>NUCLEOTIDE SEQUENCE [LARGE SCALE GENOMIC DNA]</scope>
    <source>
        <strain evidence="2 3">SJAQ100</strain>
    </source>
</reference>
<proteinExistence type="predicted"/>
<organism evidence="2 3">
    <name type="scientific">Aquariibacter albus</name>
    <dbReference type="NCBI Taxonomy" id="2759899"/>
    <lineage>
        <taxon>Bacteria</taxon>
        <taxon>Pseudomonadati</taxon>
        <taxon>Pseudomonadota</taxon>
        <taxon>Betaproteobacteria</taxon>
        <taxon>Burkholderiales</taxon>
        <taxon>Sphaerotilaceae</taxon>
        <taxon>Aquariibacter</taxon>
    </lineage>
</organism>
<dbReference type="Proteomes" id="UP000586093">
    <property type="component" value="Unassembled WGS sequence"/>
</dbReference>